<reference evidence="1" key="1">
    <citation type="submission" date="2019-10" db="EMBL/GenBank/DDBJ databases">
        <authorList>
            <consortium name="DOE Joint Genome Institute"/>
            <person name="Kuo A."/>
            <person name="Miyauchi S."/>
            <person name="Kiss E."/>
            <person name="Drula E."/>
            <person name="Kohler A."/>
            <person name="Sanchez-Garcia M."/>
            <person name="Andreopoulos B."/>
            <person name="Barry K.W."/>
            <person name="Bonito G."/>
            <person name="Buee M."/>
            <person name="Carver A."/>
            <person name="Chen C."/>
            <person name="Cichocki N."/>
            <person name="Clum A."/>
            <person name="Culley D."/>
            <person name="Crous P.W."/>
            <person name="Fauchery L."/>
            <person name="Girlanda M."/>
            <person name="Hayes R."/>
            <person name="Keri Z."/>
            <person name="LaButti K."/>
            <person name="Lipzen A."/>
            <person name="Lombard V."/>
            <person name="Magnuson J."/>
            <person name="Maillard F."/>
            <person name="Morin E."/>
            <person name="Murat C."/>
            <person name="Nolan M."/>
            <person name="Ohm R."/>
            <person name="Pangilinan J."/>
            <person name="Pereira M."/>
            <person name="Perotto S."/>
            <person name="Peter M."/>
            <person name="Riley R."/>
            <person name="Sitrit Y."/>
            <person name="Stielow B."/>
            <person name="Szollosi G."/>
            <person name="Zifcakova L."/>
            <person name="Stursova M."/>
            <person name="Spatafora J.W."/>
            <person name="Tedersoo L."/>
            <person name="Vaario L.-M."/>
            <person name="Yamada A."/>
            <person name="Yan M."/>
            <person name="Wang P."/>
            <person name="Xu J."/>
            <person name="Bruns T."/>
            <person name="Baldrian P."/>
            <person name="Vilgalys R."/>
            <person name="Henrissat B."/>
            <person name="Grigoriev I.V."/>
            <person name="Hibbett D."/>
            <person name="Nagy L.G."/>
            <person name="Martin F.M."/>
        </authorList>
    </citation>
    <scope>NUCLEOTIDE SEQUENCE</scope>
    <source>
        <strain evidence="1">BED1</strain>
    </source>
</reference>
<dbReference type="AlphaFoldDB" id="A0AAD4BXK6"/>
<protein>
    <submittedName>
        <fullName evidence="1">Uncharacterized protein</fullName>
    </submittedName>
</protein>
<dbReference type="Proteomes" id="UP001194468">
    <property type="component" value="Unassembled WGS sequence"/>
</dbReference>
<evidence type="ECO:0000313" key="1">
    <source>
        <dbReference type="EMBL" id="KAF8442866.1"/>
    </source>
</evidence>
<gene>
    <name evidence="1" type="ORF">L210DRAFT_3502812</name>
</gene>
<sequence>MTTASELKMLDRFQQPRILTYRDQYSEERKSNLYYPFASSKDWTTAKFLSKSKLSMALVDEYLSLDVTKDLPLSFHTARDLRSRIEMLPPGPQWKYRVVSSDHQTKDPVHLYYRDPLDCVKLLFNNPFFADKMEYAPYKLYMSAERDVRVYSEWMSSDGAWEMQKKIPVGATLCGVILSSDKTHITNICGGRVAHPLLISLANIKMDARNKAAAHDIVLEPLKQVMEKGTTMPDPLGNLRYCFTSIASYILDTPEAMLVSVVRGKTSPITMASHKQFGDPFRHPPRTAAVTKQQLQSIERLAALLKEYFAACEEFRLSGVSLPFWCDWLLASPHLFLTPEALHHWHREFWDHDVCWCRIALGDDEIDFRFSVFTTSEMESQSSSRLVGGHNEMCSDI</sequence>
<proteinExistence type="predicted"/>
<evidence type="ECO:0000313" key="2">
    <source>
        <dbReference type="Proteomes" id="UP001194468"/>
    </source>
</evidence>
<dbReference type="EMBL" id="WHUW01000008">
    <property type="protein sequence ID" value="KAF8442866.1"/>
    <property type="molecule type" value="Genomic_DNA"/>
</dbReference>
<comment type="caution">
    <text evidence="1">The sequence shown here is derived from an EMBL/GenBank/DDBJ whole genome shotgun (WGS) entry which is preliminary data.</text>
</comment>
<accession>A0AAD4BXK6</accession>
<dbReference type="InterPro" id="IPR041078">
    <property type="entry name" value="Plavaka"/>
</dbReference>
<name>A0AAD4BXK6_BOLED</name>
<reference evidence="1" key="2">
    <citation type="journal article" date="2020" name="Nat. Commun.">
        <title>Large-scale genome sequencing of mycorrhizal fungi provides insights into the early evolution of symbiotic traits.</title>
        <authorList>
            <person name="Miyauchi S."/>
            <person name="Kiss E."/>
            <person name="Kuo A."/>
            <person name="Drula E."/>
            <person name="Kohler A."/>
            <person name="Sanchez-Garcia M."/>
            <person name="Morin E."/>
            <person name="Andreopoulos B."/>
            <person name="Barry K.W."/>
            <person name="Bonito G."/>
            <person name="Buee M."/>
            <person name="Carver A."/>
            <person name="Chen C."/>
            <person name="Cichocki N."/>
            <person name="Clum A."/>
            <person name="Culley D."/>
            <person name="Crous P.W."/>
            <person name="Fauchery L."/>
            <person name="Girlanda M."/>
            <person name="Hayes R.D."/>
            <person name="Keri Z."/>
            <person name="LaButti K."/>
            <person name="Lipzen A."/>
            <person name="Lombard V."/>
            <person name="Magnuson J."/>
            <person name="Maillard F."/>
            <person name="Murat C."/>
            <person name="Nolan M."/>
            <person name="Ohm R.A."/>
            <person name="Pangilinan J."/>
            <person name="Pereira M.F."/>
            <person name="Perotto S."/>
            <person name="Peter M."/>
            <person name="Pfister S."/>
            <person name="Riley R."/>
            <person name="Sitrit Y."/>
            <person name="Stielow J.B."/>
            <person name="Szollosi G."/>
            <person name="Zifcakova L."/>
            <person name="Stursova M."/>
            <person name="Spatafora J.W."/>
            <person name="Tedersoo L."/>
            <person name="Vaario L.M."/>
            <person name="Yamada A."/>
            <person name="Yan M."/>
            <person name="Wang P."/>
            <person name="Xu J."/>
            <person name="Bruns T."/>
            <person name="Baldrian P."/>
            <person name="Vilgalys R."/>
            <person name="Dunand C."/>
            <person name="Henrissat B."/>
            <person name="Grigoriev I.V."/>
            <person name="Hibbett D."/>
            <person name="Nagy L.G."/>
            <person name="Martin F.M."/>
        </authorList>
    </citation>
    <scope>NUCLEOTIDE SEQUENCE</scope>
    <source>
        <strain evidence="1">BED1</strain>
    </source>
</reference>
<keyword evidence="2" id="KW-1185">Reference proteome</keyword>
<organism evidence="1 2">
    <name type="scientific">Boletus edulis BED1</name>
    <dbReference type="NCBI Taxonomy" id="1328754"/>
    <lineage>
        <taxon>Eukaryota</taxon>
        <taxon>Fungi</taxon>
        <taxon>Dikarya</taxon>
        <taxon>Basidiomycota</taxon>
        <taxon>Agaricomycotina</taxon>
        <taxon>Agaricomycetes</taxon>
        <taxon>Agaricomycetidae</taxon>
        <taxon>Boletales</taxon>
        <taxon>Boletineae</taxon>
        <taxon>Boletaceae</taxon>
        <taxon>Boletoideae</taxon>
        <taxon>Boletus</taxon>
    </lineage>
</organism>
<dbReference type="Pfam" id="PF18759">
    <property type="entry name" value="Plavaka"/>
    <property type="match status" value="1"/>
</dbReference>